<organism evidence="1 2">
    <name type="scientific">Petralouisia muris</name>
    <dbReference type="NCBI Taxonomy" id="3032872"/>
    <lineage>
        <taxon>Bacteria</taxon>
        <taxon>Bacillati</taxon>
        <taxon>Bacillota</taxon>
        <taxon>Clostridia</taxon>
        <taxon>Lachnospirales</taxon>
        <taxon>Lachnospiraceae</taxon>
        <taxon>Petralouisia</taxon>
    </lineage>
</organism>
<reference evidence="1" key="1">
    <citation type="submission" date="2019-04" db="EMBL/GenBank/DDBJ databases">
        <title>Microbes associate with the intestines of laboratory mice.</title>
        <authorList>
            <person name="Navarre W."/>
            <person name="Wong E."/>
            <person name="Huang K."/>
            <person name="Tropini C."/>
            <person name="Ng K."/>
            <person name="Yu B."/>
        </authorList>
    </citation>
    <scope>NUCLEOTIDE SEQUENCE</scope>
    <source>
        <strain evidence="1">NM01_1-7b</strain>
    </source>
</reference>
<dbReference type="EMBL" id="SRYA01000034">
    <property type="protein sequence ID" value="TGY95124.1"/>
    <property type="molecule type" value="Genomic_DNA"/>
</dbReference>
<name>A0AC61RU32_9FIRM</name>
<dbReference type="Proteomes" id="UP000304953">
    <property type="component" value="Unassembled WGS sequence"/>
</dbReference>
<accession>A0AC61RU32</accession>
<proteinExistence type="predicted"/>
<keyword evidence="1" id="KW-0808">Transferase</keyword>
<gene>
    <name evidence="1" type="primary">neuB</name>
    <name evidence="1" type="ORF">E5329_16290</name>
</gene>
<evidence type="ECO:0000313" key="1">
    <source>
        <dbReference type="EMBL" id="TGY95124.1"/>
    </source>
</evidence>
<evidence type="ECO:0000313" key="2">
    <source>
        <dbReference type="Proteomes" id="UP000304953"/>
    </source>
</evidence>
<sequence>MEKKVFIIAEAGDNHNGDYKLALQLVDKAVEAGADCVKFQTFVTENVISKFAQKAEYQKENTGSEESQFDMVKKLELSFEQFRSIQQYCKEKGIMFLSTPFDLESVDFLEEIGIPFWKIPSGEITNLPYLEKIASTGKDIILSTGMCTMDEIERALSVLRKNGAGQITLLHCNTEYPTPMEDVNLHAMRKMEDVFQVPVGYSDHTAGIEVPIAAAALGASVIEKHFTLDKNMEGPDHKASLEPEELKQMVASIRNIEKAIGSGEKKPSPSEKKNISIARKSIVAKRDIRKGEKLTADNLSVKRPGDGISPMRWYEIVGTAAVKDFKEDELITE</sequence>
<keyword evidence="2" id="KW-1185">Reference proteome</keyword>
<protein>
    <submittedName>
        <fullName evidence="1">N-acetylneuraminate synthase</fullName>
        <ecNumber evidence="1">2.5.1.56</ecNumber>
    </submittedName>
</protein>
<dbReference type="EC" id="2.5.1.56" evidence="1"/>
<comment type="caution">
    <text evidence="1">The sequence shown here is derived from an EMBL/GenBank/DDBJ whole genome shotgun (WGS) entry which is preliminary data.</text>
</comment>